<organism evidence="1 2">
    <name type="scientific">Eumeta variegata</name>
    <name type="common">Bagworm moth</name>
    <name type="synonym">Eumeta japonica</name>
    <dbReference type="NCBI Taxonomy" id="151549"/>
    <lineage>
        <taxon>Eukaryota</taxon>
        <taxon>Metazoa</taxon>
        <taxon>Ecdysozoa</taxon>
        <taxon>Arthropoda</taxon>
        <taxon>Hexapoda</taxon>
        <taxon>Insecta</taxon>
        <taxon>Pterygota</taxon>
        <taxon>Neoptera</taxon>
        <taxon>Endopterygota</taxon>
        <taxon>Lepidoptera</taxon>
        <taxon>Glossata</taxon>
        <taxon>Ditrysia</taxon>
        <taxon>Tineoidea</taxon>
        <taxon>Psychidae</taxon>
        <taxon>Oiketicinae</taxon>
        <taxon>Eumeta</taxon>
    </lineage>
</organism>
<evidence type="ECO:0000313" key="2">
    <source>
        <dbReference type="Proteomes" id="UP000299102"/>
    </source>
</evidence>
<proteinExistence type="predicted"/>
<dbReference type="AlphaFoldDB" id="A0A4C1TSF7"/>
<gene>
    <name evidence="1" type="ORF">EVAR_101963_1</name>
</gene>
<dbReference type="Proteomes" id="UP000299102">
    <property type="component" value="Unassembled WGS sequence"/>
</dbReference>
<protein>
    <submittedName>
        <fullName evidence="1">Uncharacterized protein</fullName>
    </submittedName>
</protein>
<accession>A0A4C1TSF7</accession>
<reference evidence="1 2" key="1">
    <citation type="journal article" date="2019" name="Commun. Biol.">
        <title>The bagworm genome reveals a unique fibroin gene that provides high tensile strength.</title>
        <authorList>
            <person name="Kono N."/>
            <person name="Nakamura H."/>
            <person name="Ohtoshi R."/>
            <person name="Tomita M."/>
            <person name="Numata K."/>
            <person name="Arakawa K."/>
        </authorList>
    </citation>
    <scope>NUCLEOTIDE SEQUENCE [LARGE SCALE GENOMIC DNA]</scope>
</reference>
<sequence length="129" mass="14331">MHGRGYIEPRGRRAFDRSQGIRKFLPSELNARLVISELDSAVQEHLTHSARGQDASLIRGLDEGRTLLMTIVTNVMSSSETKELTYTPKWGTSGTIIARNSLINSPVISTEPLPRAVELNDVDNSERLD</sequence>
<evidence type="ECO:0000313" key="1">
    <source>
        <dbReference type="EMBL" id="GBP16941.1"/>
    </source>
</evidence>
<name>A0A4C1TSF7_EUMVA</name>
<dbReference type="EMBL" id="BGZK01000083">
    <property type="protein sequence ID" value="GBP16941.1"/>
    <property type="molecule type" value="Genomic_DNA"/>
</dbReference>
<comment type="caution">
    <text evidence="1">The sequence shown here is derived from an EMBL/GenBank/DDBJ whole genome shotgun (WGS) entry which is preliminary data.</text>
</comment>
<keyword evidence="2" id="KW-1185">Reference proteome</keyword>